<dbReference type="SUPFAM" id="SSF50129">
    <property type="entry name" value="GroES-like"/>
    <property type="match status" value="1"/>
</dbReference>
<dbReference type="PANTHER" id="PTHR43205:SF80">
    <property type="entry name" value="2-ALKENAL REDUCTASE (NADP(+)-DEPENDENT)-LIKE"/>
    <property type="match status" value="1"/>
</dbReference>
<evidence type="ECO:0000313" key="4">
    <source>
        <dbReference type="Proteomes" id="UP000824120"/>
    </source>
</evidence>
<evidence type="ECO:0000259" key="2">
    <source>
        <dbReference type="Pfam" id="PF00107"/>
    </source>
</evidence>
<dbReference type="InterPro" id="IPR045010">
    <property type="entry name" value="MDR_fam"/>
</dbReference>
<dbReference type="FunFam" id="3.40.50.720:FF:000121">
    <property type="entry name" value="Prostaglandin reductase 2"/>
    <property type="match status" value="1"/>
</dbReference>
<dbReference type="Pfam" id="PF00107">
    <property type="entry name" value="ADH_zinc_N"/>
    <property type="match status" value="1"/>
</dbReference>
<accession>A0A9J5YA70</accession>
<sequence>MATAEVESREWYVASYAPIGVPNSDHIKLRTVTLSLKADSIPDGNVMRAFEIGKVIRSKDTNFSEGEIVMSRICPVAEFGVLPSNLLQKINPADGVALPDYLSCLGILIFKVLGFSTHELQILTPILYTIGNAKEGSNVYISAAAGGVGIIAGQLAKVKGCRVVGSVGSDHKVKLLKEECGYDEAFNYRIETDYDAVLTKYFPDGIDVYFDNVGGNMLEAVLNHVNHGARIALCGMISEYNKVWTEREGVRNLLNMVDKEVMMKGFMVGSYYNHFEEFIKEMEVHLKEGKIKSKYKIYNGTESFLESLTSLFTSSNVGKVILQVTP</sequence>
<proteinExistence type="predicted"/>
<comment type="caution">
    <text evidence="3">The sequence shown here is derived from an EMBL/GenBank/DDBJ whole genome shotgun (WGS) entry which is preliminary data.</text>
</comment>
<dbReference type="Gene3D" id="3.40.50.720">
    <property type="entry name" value="NAD(P)-binding Rossmann-like Domain"/>
    <property type="match status" value="1"/>
</dbReference>
<dbReference type="OrthoDB" id="809632at2759"/>
<evidence type="ECO:0000313" key="3">
    <source>
        <dbReference type="EMBL" id="KAG5596448.1"/>
    </source>
</evidence>
<dbReference type="Gene3D" id="3.90.180.10">
    <property type="entry name" value="Medium-chain alcohol dehydrogenases, catalytic domain"/>
    <property type="match status" value="1"/>
</dbReference>
<reference evidence="3 4" key="1">
    <citation type="submission" date="2020-09" db="EMBL/GenBank/DDBJ databases">
        <title>De no assembly of potato wild relative species, Solanum commersonii.</title>
        <authorList>
            <person name="Cho K."/>
        </authorList>
    </citation>
    <scope>NUCLEOTIDE SEQUENCE [LARGE SCALE GENOMIC DNA]</scope>
    <source>
        <strain evidence="3">LZ3.2</strain>
        <tissue evidence="3">Leaf</tissue>
    </source>
</reference>
<protein>
    <recommendedName>
        <fullName evidence="2">Alcohol dehydrogenase-like C-terminal domain-containing protein</fullName>
    </recommendedName>
</protein>
<name>A0A9J5YA70_SOLCO</name>
<dbReference type="EMBL" id="JACXVP010000007">
    <property type="protein sequence ID" value="KAG5596448.1"/>
    <property type="molecule type" value="Genomic_DNA"/>
</dbReference>
<dbReference type="PANTHER" id="PTHR43205">
    <property type="entry name" value="PROSTAGLANDIN REDUCTASE"/>
    <property type="match status" value="1"/>
</dbReference>
<dbReference type="InterPro" id="IPR036291">
    <property type="entry name" value="NAD(P)-bd_dom_sf"/>
</dbReference>
<organism evidence="3 4">
    <name type="scientific">Solanum commersonii</name>
    <name type="common">Commerson's wild potato</name>
    <name type="synonym">Commerson's nightshade</name>
    <dbReference type="NCBI Taxonomy" id="4109"/>
    <lineage>
        <taxon>Eukaryota</taxon>
        <taxon>Viridiplantae</taxon>
        <taxon>Streptophyta</taxon>
        <taxon>Embryophyta</taxon>
        <taxon>Tracheophyta</taxon>
        <taxon>Spermatophyta</taxon>
        <taxon>Magnoliopsida</taxon>
        <taxon>eudicotyledons</taxon>
        <taxon>Gunneridae</taxon>
        <taxon>Pentapetalae</taxon>
        <taxon>asterids</taxon>
        <taxon>lamiids</taxon>
        <taxon>Solanales</taxon>
        <taxon>Solanaceae</taxon>
        <taxon>Solanoideae</taxon>
        <taxon>Solaneae</taxon>
        <taxon>Solanum</taxon>
    </lineage>
</organism>
<dbReference type="InterPro" id="IPR013149">
    <property type="entry name" value="ADH-like_C"/>
</dbReference>
<keyword evidence="4" id="KW-1185">Reference proteome</keyword>
<dbReference type="SUPFAM" id="SSF51735">
    <property type="entry name" value="NAD(P)-binding Rossmann-fold domains"/>
    <property type="match status" value="1"/>
</dbReference>
<gene>
    <name evidence="3" type="ORF">H5410_037680</name>
</gene>
<dbReference type="Proteomes" id="UP000824120">
    <property type="component" value="Chromosome 7"/>
</dbReference>
<dbReference type="InterPro" id="IPR011032">
    <property type="entry name" value="GroES-like_sf"/>
</dbReference>
<feature type="domain" description="Alcohol dehydrogenase-like C-terminal" evidence="2">
    <location>
        <begin position="147"/>
        <end position="282"/>
    </location>
</feature>
<dbReference type="GO" id="GO:0032440">
    <property type="term" value="F:2-alkenal reductase [NAD(P)H] activity"/>
    <property type="evidence" value="ECO:0007669"/>
    <property type="project" value="TreeGrafter"/>
</dbReference>
<keyword evidence="1" id="KW-0560">Oxidoreductase</keyword>
<evidence type="ECO:0000256" key="1">
    <source>
        <dbReference type="ARBA" id="ARBA00023002"/>
    </source>
</evidence>
<dbReference type="AlphaFoldDB" id="A0A9J5YA70"/>